<dbReference type="Proteomes" id="UP001262410">
    <property type="component" value="Unassembled WGS sequence"/>
</dbReference>
<feature type="domain" description="ABM" evidence="1">
    <location>
        <begin position="24"/>
        <end position="87"/>
    </location>
</feature>
<organism evidence="2 3">
    <name type="scientific">Inquilinus ginsengisoli</name>
    <dbReference type="NCBI Taxonomy" id="363840"/>
    <lineage>
        <taxon>Bacteria</taxon>
        <taxon>Pseudomonadati</taxon>
        <taxon>Pseudomonadota</taxon>
        <taxon>Alphaproteobacteria</taxon>
        <taxon>Rhodospirillales</taxon>
        <taxon>Rhodospirillaceae</taxon>
        <taxon>Inquilinus</taxon>
    </lineage>
</organism>
<accession>A0ABU1JM07</accession>
<dbReference type="GO" id="GO:0004497">
    <property type="term" value="F:monooxygenase activity"/>
    <property type="evidence" value="ECO:0007669"/>
    <property type="project" value="UniProtKB-KW"/>
</dbReference>
<dbReference type="SUPFAM" id="SSF54909">
    <property type="entry name" value="Dimeric alpha+beta barrel"/>
    <property type="match status" value="1"/>
</dbReference>
<comment type="caution">
    <text evidence="2">The sequence shown here is derived from an EMBL/GenBank/DDBJ whole genome shotgun (WGS) entry which is preliminary data.</text>
</comment>
<dbReference type="InterPro" id="IPR007138">
    <property type="entry name" value="ABM_dom"/>
</dbReference>
<dbReference type="EMBL" id="JAVDPW010000003">
    <property type="protein sequence ID" value="MDR6289652.1"/>
    <property type="molecule type" value="Genomic_DNA"/>
</dbReference>
<keyword evidence="2" id="KW-0560">Oxidoreductase</keyword>
<reference evidence="2 3" key="1">
    <citation type="submission" date="2023-07" db="EMBL/GenBank/DDBJ databases">
        <title>Sorghum-associated microbial communities from plants grown in Nebraska, USA.</title>
        <authorList>
            <person name="Schachtman D."/>
        </authorList>
    </citation>
    <scope>NUCLEOTIDE SEQUENCE [LARGE SCALE GENOMIC DNA]</scope>
    <source>
        <strain evidence="2 3">584</strain>
    </source>
</reference>
<dbReference type="RefSeq" id="WP_309793931.1">
    <property type="nucleotide sequence ID" value="NZ_JAVDPW010000003.1"/>
</dbReference>
<evidence type="ECO:0000313" key="3">
    <source>
        <dbReference type="Proteomes" id="UP001262410"/>
    </source>
</evidence>
<dbReference type="InterPro" id="IPR011008">
    <property type="entry name" value="Dimeric_a/b-barrel"/>
</dbReference>
<proteinExistence type="predicted"/>
<name>A0ABU1JM07_9PROT</name>
<protein>
    <submittedName>
        <fullName evidence="2">Heme-degrading monooxygenase HmoA</fullName>
    </submittedName>
</protein>
<dbReference type="Pfam" id="PF03992">
    <property type="entry name" value="ABM"/>
    <property type="match status" value="1"/>
</dbReference>
<keyword evidence="2" id="KW-0503">Monooxygenase</keyword>
<evidence type="ECO:0000259" key="1">
    <source>
        <dbReference type="Pfam" id="PF03992"/>
    </source>
</evidence>
<evidence type="ECO:0000313" key="2">
    <source>
        <dbReference type="EMBL" id="MDR6289652.1"/>
    </source>
</evidence>
<sequence length="115" mass="12410">MSIAADHDHPAAAAAKPAVGISIITPKPGRFDEFMALQLAQLSRLRGQVEGLRGTRLFRSQDNRSAVLVSVFETDADAARFRGDPRLTEHLARVQPLIESAVPGAFETAYEVGVI</sequence>
<gene>
    <name evidence="2" type="ORF">E9232_002167</name>
</gene>
<keyword evidence="3" id="KW-1185">Reference proteome</keyword>
<dbReference type="Gene3D" id="3.30.70.100">
    <property type="match status" value="1"/>
</dbReference>